<accession>A0A4Y8WQP9</accession>
<evidence type="ECO:0000313" key="5">
    <source>
        <dbReference type="Proteomes" id="UP000297225"/>
    </source>
</evidence>
<evidence type="ECO:0000259" key="3">
    <source>
        <dbReference type="Pfam" id="PF17162"/>
    </source>
</evidence>
<dbReference type="CDD" id="cd04276">
    <property type="entry name" value="ZnMc_MMP_like_2"/>
    <property type="match status" value="1"/>
</dbReference>
<evidence type="ECO:0000259" key="2">
    <source>
        <dbReference type="Pfam" id="PF17148"/>
    </source>
</evidence>
<dbReference type="STRING" id="1122973.GCA_000379925_02066"/>
<dbReference type="EMBL" id="SPNC01000018">
    <property type="protein sequence ID" value="TFH96505.1"/>
    <property type="molecule type" value="Genomic_DNA"/>
</dbReference>
<reference evidence="4 5" key="1">
    <citation type="submission" date="2019-03" db="EMBL/GenBank/DDBJ databases">
        <title>Porphyromonas levii Isolated from the Uterus of Dairy Cows.</title>
        <authorList>
            <person name="Francis A.M."/>
        </authorList>
    </citation>
    <scope>NUCLEOTIDE SEQUENCE [LARGE SCALE GENOMIC DNA]</scope>
    <source>
        <strain evidence="4 5">AF5678</strain>
    </source>
</reference>
<dbReference type="Pfam" id="PF17148">
    <property type="entry name" value="DUF5117"/>
    <property type="match status" value="1"/>
</dbReference>
<dbReference type="AlphaFoldDB" id="A0A4Y8WQP9"/>
<dbReference type="InterPro" id="IPR024079">
    <property type="entry name" value="MetalloPept_cat_dom_sf"/>
</dbReference>
<dbReference type="Proteomes" id="UP000297225">
    <property type="component" value="Unassembled WGS sequence"/>
</dbReference>
<dbReference type="Gene3D" id="3.40.390.10">
    <property type="entry name" value="Collagenase (Catalytic Domain)"/>
    <property type="match status" value="1"/>
</dbReference>
<protein>
    <submittedName>
        <fullName evidence="4">DUF5117 domain-containing protein</fullName>
    </submittedName>
</protein>
<dbReference type="GO" id="GO:0008237">
    <property type="term" value="F:metallopeptidase activity"/>
    <property type="evidence" value="ECO:0007669"/>
    <property type="project" value="InterPro"/>
</dbReference>
<sequence>MRKTLVLLLLAIGIGMVYPSASHAQEELKLGDIFKSKRQKAKEEAEARAKDAPDEKARKYQDLVEEAEIDSGLVVVIKKKDNLYFELSDSIWNKPLLISNRISRTSNTADAVAGQMVSEPFMVRLKKQGDKVYMYSVETLNFVDEDDPIAPSFKRNFEEPILTSFRVEAENANNVVIDVTDFFLGGEGNIDPAEDSKVAGSMQRGSSYISSARSFPRNVEIKSILSYRKDNYPYTIEVHRSVVLLPEKPMKPRLQDNRVGYFSSRRNRFTTKLDKIENFQIIHRWRLEPSDTLAYNRGELVEPLQKIVFYVDTVFPEKWRQAVMDGINDWNIAFEAAGFKNAIEARLYPSKEENPDFDPDDLRFSCVKYATTSIANAMGPSFIDPRSGEILNADVIWYHNVLSLLHHWRFTQTAAADKRVRTNVLPDEVMAEAMRYVAAHEIGHTLGLMHNMGASFSFPVEKLRDPQFTQKYGTTPSIMDYARNNYVAQPGDVERGVKLTPPLIGVYDIHAINWGYRYIPEAKCYRDEAKMLDKWIMAKANDPMYRFGAQQVNTLDPTDQTEDLGDNHIKAGDYGISNLKIIANNFEKWLQQPGERYDDLYEAHAQLAGQFFRHINHVVPYVGGRIYFENRQGDGQMPVTYIPKAKQQEALRWSIKQVREMNSWLFTKELKQKYDQSGNKDGWRMERLIPSSVISNLLADFRLLGIMESGEYALADYLSDFMKEVFAPTYAGRNLTSIDTALEDAALRNLISYTGIKGADEMFEHTLSLEDQKAWDMLTFTPQCMNHPEEDHHDHSFFRFNFMPASPNSYEVAPLILMKVQEIRTLFRQHANSGDASTRGFYKLWELRFKGLLD</sequence>
<comment type="caution">
    <text evidence="4">The sequence shown here is derived from an EMBL/GenBank/DDBJ whole genome shotgun (WGS) entry which is preliminary data.</text>
</comment>
<dbReference type="InterPro" id="IPR033413">
    <property type="entry name" value="DUF5117"/>
</dbReference>
<keyword evidence="5" id="KW-1185">Reference proteome</keyword>
<feature type="domain" description="EcxA zinc-binding" evidence="1">
    <location>
        <begin position="423"/>
        <end position="729"/>
    </location>
</feature>
<dbReference type="InterPro" id="IPR033428">
    <property type="entry name" value="DUF5118"/>
</dbReference>
<feature type="domain" description="DUF5117" evidence="2">
    <location>
        <begin position="114"/>
        <end position="290"/>
    </location>
</feature>
<dbReference type="Pfam" id="PF17162">
    <property type="entry name" value="DUF5118"/>
    <property type="match status" value="1"/>
</dbReference>
<dbReference type="PANTHER" id="PTHR38478:SF1">
    <property type="entry name" value="ZINC DEPENDENT METALLOPROTEASE DOMAIN LIPOPROTEIN"/>
    <property type="match status" value="1"/>
</dbReference>
<gene>
    <name evidence="4" type="ORF">E4P47_02165</name>
</gene>
<dbReference type="InterPro" id="IPR032534">
    <property type="entry name" value="EcxA_zinc-bd"/>
</dbReference>
<name>A0A4Y8WQP9_9PORP</name>
<evidence type="ECO:0000259" key="1">
    <source>
        <dbReference type="Pfam" id="PF16313"/>
    </source>
</evidence>
<dbReference type="PANTHER" id="PTHR38478">
    <property type="entry name" value="PEPTIDASE M1A AND M12B"/>
    <property type="match status" value="1"/>
</dbReference>
<dbReference type="InterPro" id="IPR034032">
    <property type="entry name" value="Zn_MMP-like_bac"/>
</dbReference>
<dbReference type="SUPFAM" id="SSF55486">
    <property type="entry name" value="Metalloproteases ('zincins'), catalytic domain"/>
    <property type="match status" value="1"/>
</dbReference>
<organism evidence="4 5">
    <name type="scientific">Porphyromonas levii</name>
    <dbReference type="NCBI Taxonomy" id="28114"/>
    <lineage>
        <taxon>Bacteria</taxon>
        <taxon>Pseudomonadati</taxon>
        <taxon>Bacteroidota</taxon>
        <taxon>Bacteroidia</taxon>
        <taxon>Bacteroidales</taxon>
        <taxon>Porphyromonadaceae</taxon>
        <taxon>Porphyromonas</taxon>
    </lineage>
</organism>
<feature type="domain" description="DUF5118" evidence="3">
    <location>
        <begin position="58"/>
        <end position="105"/>
    </location>
</feature>
<dbReference type="Pfam" id="PF16313">
    <property type="entry name" value="DUF4953"/>
    <property type="match status" value="1"/>
</dbReference>
<dbReference type="RefSeq" id="WP_134849223.1">
    <property type="nucleotide sequence ID" value="NZ_CP197400.1"/>
</dbReference>
<dbReference type="OrthoDB" id="9776599at2"/>
<evidence type="ECO:0000313" key="4">
    <source>
        <dbReference type="EMBL" id="TFH96505.1"/>
    </source>
</evidence>
<proteinExistence type="predicted"/>